<dbReference type="Pfam" id="PF02687">
    <property type="entry name" value="FtsX"/>
    <property type="match status" value="1"/>
</dbReference>
<keyword evidence="6 11" id="KW-0812">Transmembrane</keyword>
<evidence type="ECO:0000256" key="8">
    <source>
        <dbReference type="ARBA" id="ARBA00023136"/>
    </source>
</evidence>
<organism evidence="14 15">
    <name type="scientific">Candidatus Jorgensenbacteria bacterium GW2011_GWA1_48_11</name>
    <dbReference type="NCBI Taxonomy" id="1618660"/>
    <lineage>
        <taxon>Bacteria</taxon>
        <taxon>Candidatus Joergenseniibacteriota</taxon>
    </lineage>
</organism>
<evidence type="ECO:0000259" key="12">
    <source>
        <dbReference type="Pfam" id="PF02687"/>
    </source>
</evidence>
<evidence type="ECO:0000313" key="15">
    <source>
        <dbReference type="Proteomes" id="UP000034956"/>
    </source>
</evidence>
<dbReference type="GO" id="GO:0051301">
    <property type="term" value="P:cell division"/>
    <property type="evidence" value="ECO:0007669"/>
    <property type="project" value="UniProtKB-KW"/>
</dbReference>
<accession>A0A0G1UBG1</accession>
<dbReference type="EMBL" id="LCPF01000001">
    <property type="protein sequence ID" value="KKU91454.1"/>
    <property type="molecule type" value="Genomic_DNA"/>
</dbReference>
<comment type="similarity">
    <text evidence="2 10">Belongs to the ABC-4 integral membrane protein family. FtsX subfamily.</text>
</comment>
<dbReference type="PANTHER" id="PTHR47755:SF1">
    <property type="entry name" value="CELL DIVISION PROTEIN FTSX"/>
    <property type="match status" value="1"/>
</dbReference>
<keyword evidence="4 10" id="KW-1003">Cell membrane</keyword>
<dbReference type="InterPro" id="IPR040690">
    <property type="entry name" value="FtsX_ECD"/>
</dbReference>
<keyword evidence="5 10" id="KW-0132">Cell division</keyword>
<comment type="subcellular location">
    <subcellularLocation>
        <location evidence="1">Cell membrane</location>
        <topology evidence="1">Multi-pass membrane protein</topology>
    </subcellularLocation>
</comment>
<evidence type="ECO:0000259" key="13">
    <source>
        <dbReference type="Pfam" id="PF18075"/>
    </source>
</evidence>
<feature type="domain" description="FtsX extracellular" evidence="13">
    <location>
        <begin position="59"/>
        <end position="145"/>
    </location>
</feature>
<keyword evidence="7 11" id="KW-1133">Transmembrane helix</keyword>
<keyword evidence="8 10" id="KW-0472">Membrane</keyword>
<proteinExistence type="inferred from homology"/>
<evidence type="ECO:0000256" key="3">
    <source>
        <dbReference type="ARBA" id="ARBA00021907"/>
    </source>
</evidence>
<reference evidence="14 15" key="1">
    <citation type="journal article" date="2015" name="Nature">
        <title>rRNA introns, odd ribosomes, and small enigmatic genomes across a large radiation of phyla.</title>
        <authorList>
            <person name="Brown C.T."/>
            <person name="Hug L.A."/>
            <person name="Thomas B.C."/>
            <person name="Sharon I."/>
            <person name="Castelle C.J."/>
            <person name="Singh A."/>
            <person name="Wilkins M.J."/>
            <person name="Williams K.H."/>
            <person name="Banfield J.F."/>
        </authorList>
    </citation>
    <scope>NUCLEOTIDE SEQUENCE [LARGE SCALE GENOMIC DNA]</scope>
</reference>
<evidence type="ECO:0000313" key="14">
    <source>
        <dbReference type="EMBL" id="KKU91454.1"/>
    </source>
</evidence>
<evidence type="ECO:0000256" key="10">
    <source>
        <dbReference type="PIRNR" id="PIRNR003097"/>
    </source>
</evidence>
<keyword evidence="9 10" id="KW-0131">Cell cycle</keyword>
<feature type="transmembrane region" description="Helical" evidence="11">
    <location>
        <begin position="231"/>
        <end position="256"/>
    </location>
</feature>
<feature type="domain" description="ABC3 transporter permease C-terminal" evidence="12">
    <location>
        <begin position="181"/>
        <end position="301"/>
    </location>
</feature>
<comment type="caution">
    <text evidence="14">The sequence shown here is derived from an EMBL/GenBank/DDBJ whole genome shotgun (WGS) entry which is preliminary data.</text>
</comment>
<evidence type="ECO:0000256" key="11">
    <source>
        <dbReference type="SAM" id="Phobius"/>
    </source>
</evidence>
<feature type="transmembrane region" description="Helical" evidence="11">
    <location>
        <begin position="276"/>
        <end position="296"/>
    </location>
</feature>
<sequence>MFVTLARIIKYGWQGFLRNGWLSVSTISIMFLAGVVFEGLILFNVVAKTAISSLQDKIDISVYFKSNAPEDSILNIKRSLEGLTEVKGVDYISQDEALVQFKAKHAGEETVTQTLSELDVNPLLASLNVKAKDPSQYQAIADYLNSPNLQDLVGKVTYAQNQVVINRLNSLVSILKNGGFILTLFLAFLAVAVTFNTIRLAIFSNSDQIGIMRLVGASNAFIRGPYVFESVVYGLIAGTVGFLIFIPLINFVSPYVNSFIQDIDLNSYFSENFLNLFLYQLLFSIGLGIVSSVFAIRKYLRV</sequence>
<dbReference type="PANTHER" id="PTHR47755">
    <property type="entry name" value="CELL DIVISION PROTEIN FTSX"/>
    <property type="match status" value="1"/>
</dbReference>
<dbReference type="Gene3D" id="3.30.70.3040">
    <property type="match status" value="1"/>
</dbReference>
<evidence type="ECO:0000256" key="6">
    <source>
        <dbReference type="ARBA" id="ARBA00022692"/>
    </source>
</evidence>
<dbReference type="Pfam" id="PF18075">
    <property type="entry name" value="FtsX_ECD"/>
    <property type="match status" value="1"/>
</dbReference>
<dbReference type="PATRIC" id="fig|1618660.3.peg.62"/>
<gene>
    <name evidence="14" type="ORF">UY23_C0001G0060</name>
</gene>
<name>A0A0G1UBG1_9BACT</name>
<evidence type="ECO:0000256" key="5">
    <source>
        <dbReference type="ARBA" id="ARBA00022618"/>
    </source>
</evidence>
<feature type="transmembrane region" description="Helical" evidence="11">
    <location>
        <begin position="180"/>
        <end position="203"/>
    </location>
</feature>
<evidence type="ECO:0000256" key="1">
    <source>
        <dbReference type="ARBA" id="ARBA00004651"/>
    </source>
</evidence>
<dbReference type="InterPro" id="IPR004513">
    <property type="entry name" value="FtsX"/>
</dbReference>
<evidence type="ECO:0000256" key="2">
    <source>
        <dbReference type="ARBA" id="ARBA00007379"/>
    </source>
</evidence>
<evidence type="ECO:0000256" key="9">
    <source>
        <dbReference type="ARBA" id="ARBA00023306"/>
    </source>
</evidence>
<evidence type="ECO:0000256" key="7">
    <source>
        <dbReference type="ARBA" id="ARBA00022989"/>
    </source>
</evidence>
<feature type="transmembrane region" description="Helical" evidence="11">
    <location>
        <begin position="21"/>
        <end position="47"/>
    </location>
</feature>
<dbReference type="AlphaFoldDB" id="A0A0G1UBG1"/>
<dbReference type="PIRSF" id="PIRSF003097">
    <property type="entry name" value="FtsX"/>
    <property type="match status" value="1"/>
</dbReference>
<dbReference type="GO" id="GO:0005886">
    <property type="term" value="C:plasma membrane"/>
    <property type="evidence" value="ECO:0007669"/>
    <property type="project" value="UniProtKB-SubCell"/>
</dbReference>
<dbReference type="Proteomes" id="UP000034956">
    <property type="component" value="Unassembled WGS sequence"/>
</dbReference>
<evidence type="ECO:0000256" key="4">
    <source>
        <dbReference type="ARBA" id="ARBA00022475"/>
    </source>
</evidence>
<dbReference type="InterPro" id="IPR003838">
    <property type="entry name" value="ABC3_permease_C"/>
</dbReference>
<protein>
    <recommendedName>
        <fullName evidence="3 10">Cell division protein FtsX</fullName>
    </recommendedName>
</protein>